<comment type="caution">
    <text evidence="7">The sequence shown here is derived from an EMBL/GenBank/DDBJ whole genome shotgun (WGS) entry which is preliminary data.</text>
</comment>
<dbReference type="PANTHER" id="PTHR43095:SF2">
    <property type="entry name" value="GLUCONOKINASE"/>
    <property type="match status" value="1"/>
</dbReference>
<dbReference type="InterPro" id="IPR050406">
    <property type="entry name" value="FGGY_Carb_Kinase"/>
</dbReference>
<dbReference type="InterPro" id="IPR043129">
    <property type="entry name" value="ATPase_NBD"/>
</dbReference>
<dbReference type="PIRSF" id="PIRSF000538">
    <property type="entry name" value="GlpK"/>
    <property type="match status" value="1"/>
</dbReference>
<evidence type="ECO:0000313" key="8">
    <source>
        <dbReference type="Proteomes" id="UP000462931"/>
    </source>
</evidence>
<evidence type="ECO:0008006" key="9">
    <source>
        <dbReference type="Google" id="ProtNLM"/>
    </source>
</evidence>
<dbReference type="InterPro" id="IPR018484">
    <property type="entry name" value="FGGY_N"/>
</dbReference>
<dbReference type="Proteomes" id="UP000462931">
    <property type="component" value="Unassembled WGS sequence"/>
</dbReference>
<evidence type="ECO:0000259" key="6">
    <source>
        <dbReference type="Pfam" id="PF02782"/>
    </source>
</evidence>
<protein>
    <recommendedName>
        <fullName evidence="9">Carbohydrate kinase</fullName>
    </recommendedName>
</protein>
<evidence type="ECO:0000313" key="7">
    <source>
        <dbReference type="EMBL" id="MRX47241.1"/>
    </source>
</evidence>
<sequence length="497" mass="54734">MGLSIAIDLGTTNLKVGLVNEGGEIISIRSVALPIQSKIQGHAEHHPEDLKKIILGLCKELLVGDYKDQIRYVVSSTYQFGLMLLDKHYEPLTGLTLLSDIRSQKTFDAFLDSYKDFDIYDRTGCPLISPYVLARLFYFSTQEKALFDEAAYFADSKSFIFKWLTGEFSTDLSTAAASQAYNIHQGNWDEALLSHIGLSGKQFPEIKDGTSYLSPLQEDIRTELGLTQGVKVLLGVYDGAALVIGSGGLQEGIGIMNVGTSAMLRVASNTAAFDKNDNKRIQPYALTKNIFLNGGALNNAALPINWLRNSLFDVDVQDTDLLNLGTSSPLFCLPYLTSERDSKVGPFASGVFFGLRPYHTKVDMARSVLEGVAYSMRYIFDALTENQLHIKELRMGGGGTNIKPWVQIFANILNLPIHIPSGDELGIVGSAMLAFASEDKEKNINTIGSHSLINNMTIYPDATAVAVHNKRYQFFKNLRESLGPLYKEHASLAHHTA</sequence>
<reference evidence="7 8" key="1">
    <citation type="submission" date="2019-11" db="EMBL/GenBank/DDBJ databases">
        <authorList>
            <person name="Cheng Q."/>
            <person name="Yang Z."/>
        </authorList>
    </citation>
    <scope>NUCLEOTIDE SEQUENCE [LARGE SCALE GENOMIC DNA]</scope>
    <source>
        <strain evidence="7 8">HX-22-1</strain>
    </source>
</reference>
<dbReference type="PANTHER" id="PTHR43095">
    <property type="entry name" value="SUGAR KINASE"/>
    <property type="match status" value="1"/>
</dbReference>
<evidence type="ECO:0000256" key="1">
    <source>
        <dbReference type="ARBA" id="ARBA00009156"/>
    </source>
</evidence>
<dbReference type="Pfam" id="PF00370">
    <property type="entry name" value="FGGY_N"/>
    <property type="match status" value="1"/>
</dbReference>
<gene>
    <name evidence="7" type="ORF">GJJ64_08590</name>
</gene>
<dbReference type="AlphaFoldDB" id="A0A7K0FNN4"/>
<feature type="domain" description="Carbohydrate kinase FGGY C-terminal" evidence="6">
    <location>
        <begin position="256"/>
        <end position="436"/>
    </location>
</feature>
<evidence type="ECO:0000256" key="2">
    <source>
        <dbReference type="ARBA" id="ARBA00022679"/>
    </source>
</evidence>
<evidence type="ECO:0000256" key="3">
    <source>
        <dbReference type="ARBA" id="ARBA00022777"/>
    </source>
</evidence>
<dbReference type="EMBL" id="WKJI01000002">
    <property type="protein sequence ID" value="MRX47241.1"/>
    <property type="molecule type" value="Genomic_DNA"/>
</dbReference>
<organism evidence="7 8">
    <name type="scientific">Pedobacter puniceum</name>
    <dbReference type="NCBI Taxonomy" id="2666136"/>
    <lineage>
        <taxon>Bacteria</taxon>
        <taxon>Pseudomonadati</taxon>
        <taxon>Bacteroidota</taxon>
        <taxon>Sphingobacteriia</taxon>
        <taxon>Sphingobacteriales</taxon>
        <taxon>Sphingobacteriaceae</taxon>
        <taxon>Pedobacter</taxon>
    </lineage>
</organism>
<dbReference type="CDD" id="cd07770">
    <property type="entry name" value="ASKHA_NBD_FGGY_GntK"/>
    <property type="match status" value="1"/>
</dbReference>
<dbReference type="GO" id="GO:0016301">
    <property type="term" value="F:kinase activity"/>
    <property type="evidence" value="ECO:0007669"/>
    <property type="project" value="UniProtKB-KW"/>
</dbReference>
<accession>A0A7K0FNN4</accession>
<keyword evidence="3 4" id="KW-0418">Kinase</keyword>
<dbReference type="RefSeq" id="WP_154287395.1">
    <property type="nucleotide sequence ID" value="NZ_WKJI01000002.1"/>
</dbReference>
<comment type="similarity">
    <text evidence="1 4">Belongs to the FGGY kinase family.</text>
</comment>
<dbReference type="Pfam" id="PF02782">
    <property type="entry name" value="FGGY_C"/>
    <property type="match status" value="1"/>
</dbReference>
<dbReference type="InterPro" id="IPR018485">
    <property type="entry name" value="FGGY_C"/>
</dbReference>
<proteinExistence type="inferred from homology"/>
<evidence type="ECO:0000259" key="5">
    <source>
        <dbReference type="Pfam" id="PF00370"/>
    </source>
</evidence>
<dbReference type="Gene3D" id="3.30.420.40">
    <property type="match status" value="2"/>
</dbReference>
<dbReference type="InterPro" id="IPR018483">
    <property type="entry name" value="Carb_kinase_FGGY_CS"/>
</dbReference>
<dbReference type="GO" id="GO:0016773">
    <property type="term" value="F:phosphotransferase activity, alcohol group as acceptor"/>
    <property type="evidence" value="ECO:0007669"/>
    <property type="project" value="InterPro"/>
</dbReference>
<dbReference type="InterPro" id="IPR000577">
    <property type="entry name" value="Carb_kinase_FGGY"/>
</dbReference>
<dbReference type="SUPFAM" id="SSF53067">
    <property type="entry name" value="Actin-like ATPase domain"/>
    <property type="match status" value="2"/>
</dbReference>
<dbReference type="GO" id="GO:0005975">
    <property type="term" value="P:carbohydrate metabolic process"/>
    <property type="evidence" value="ECO:0007669"/>
    <property type="project" value="InterPro"/>
</dbReference>
<name>A0A7K0FNN4_9SPHI</name>
<keyword evidence="2 4" id="KW-0808">Transferase</keyword>
<feature type="domain" description="Carbohydrate kinase FGGY N-terminal" evidence="5">
    <location>
        <begin position="5"/>
        <end position="245"/>
    </location>
</feature>
<evidence type="ECO:0000256" key="4">
    <source>
        <dbReference type="RuleBase" id="RU003733"/>
    </source>
</evidence>
<dbReference type="PROSITE" id="PS00445">
    <property type="entry name" value="FGGY_KINASES_2"/>
    <property type="match status" value="1"/>
</dbReference>
<keyword evidence="8" id="KW-1185">Reference proteome</keyword>